<comment type="caution">
    <text evidence="2">The sequence shown here is derived from an EMBL/GenBank/DDBJ whole genome shotgun (WGS) entry which is preliminary data.</text>
</comment>
<organism evidence="2 3">
    <name type="scientific">Nepenthes gracilis</name>
    <name type="common">Slender pitcher plant</name>
    <dbReference type="NCBI Taxonomy" id="150966"/>
    <lineage>
        <taxon>Eukaryota</taxon>
        <taxon>Viridiplantae</taxon>
        <taxon>Streptophyta</taxon>
        <taxon>Embryophyta</taxon>
        <taxon>Tracheophyta</taxon>
        <taxon>Spermatophyta</taxon>
        <taxon>Magnoliopsida</taxon>
        <taxon>eudicotyledons</taxon>
        <taxon>Gunneridae</taxon>
        <taxon>Pentapetalae</taxon>
        <taxon>Caryophyllales</taxon>
        <taxon>Nepenthaceae</taxon>
        <taxon>Nepenthes</taxon>
    </lineage>
</organism>
<feature type="region of interest" description="Disordered" evidence="1">
    <location>
        <begin position="1"/>
        <end position="57"/>
    </location>
</feature>
<evidence type="ECO:0000313" key="2">
    <source>
        <dbReference type="EMBL" id="GMH18590.1"/>
    </source>
</evidence>
<sequence>MPVHHSPIRSRLRNPSTERQGPQSQQATAADPQRHPMNRSKSSPTTPHKDRAKNIKQLTSCYAVSQGQNSQPRVEAAVTTLGMQQLKKLQDVREIHQSDS</sequence>
<evidence type="ECO:0000313" key="3">
    <source>
        <dbReference type="Proteomes" id="UP001279734"/>
    </source>
</evidence>
<feature type="compositionally biased region" description="Basic residues" evidence="1">
    <location>
        <begin position="1"/>
        <end position="12"/>
    </location>
</feature>
<accession>A0AAD3SVB1</accession>
<name>A0AAD3SVB1_NEPGR</name>
<keyword evidence="3" id="KW-1185">Reference proteome</keyword>
<protein>
    <submittedName>
        <fullName evidence="2">Uncharacterized protein</fullName>
    </submittedName>
</protein>
<gene>
    <name evidence="2" type="ORF">Nepgr_020431</name>
</gene>
<reference evidence="2" key="1">
    <citation type="submission" date="2023-05" db="EMBL/GenBank/DDBJ databases">
        <title>Nepenthes gracilis genome sequencing.</title>
        <authorList>
            <person name="Fukushima K."/>
        </authorList>
    </citation>
    <scope>NUCLEOTIDE SEQUENCE</scope>
    <source>
        <strain evidence="2">SING2019-196</strain>
    </source>
</reference>
<dbReference type="EMBL" id="BSYO01000019">
    <property type="protein sequence ID" value="GMH18590.1"/>
    <property type="molecule type" value="Genomic_DNA"/>
</dbReference>
<proteinExistence type="predicted"/>
<feature type="compositionally biased region" description="Polar residues" evidence="1">
    <location>
        <begin position="13"/>
        <end position="28"/>
    </location>
</feature>
<evidence type="ECO:0000256" key="1">
    <source>
        <dbReference type="SAM" id="MobiDB-lite"/>
    </source>
</evidence>
<dbReference type="AlphaFoldDB" id="A0AAD3SVB1"/>
<dbReference type="Proteomes" id="UP001279734">
    <property type="component" value="Unassembled WGS sequence"/>
</dbReference>